<reference evidence="1 2" key="1">
    <citation type="submission" date="2024-04" db="EMBL/GenBank/DDBJ databases">
        <title>Tritrichomonas musculus Genome.</title>
        <authorList>
            <person name="Alves-Ferreira E."/>
            <person name="Grigg M."/>
            <person name="Lorenzi H."/>
            <person name="Galac M."/>
        </authorList>
    </citation>
    <scope>NUCLEOTIDE SEQUENCE [LARGE SCALE GENOMIC DNA]</scope>
    <source>
        <strain evidence="1 2">EAF2021</strain>
    </source>
</reference>
<name>A0ABR2L9W7_9EUKA</name>
<accession>A0ABR2L9W7</accession>
<proteinExistence type="predicted"/>
<evidence type="ECO:0000313" key="2">
    <source>
        <dbReference type="Proteomes" id="UP001470230"/>
    </source>
</evidence>
<dbReference type="Proteomes" id="UP001470230">
    <property type="component" value="Unassembled WGS sequence"/>
</dbReference>
<organism evidence="1 2">
    <name type="scientific">Tritrichomonas musculus</name>
    <dbReference type="NCBI Taxonomy" id="1915356"/>
    <lineage>
        <taxon>Eukaryota</taxon>
        <taxon>Metamonada</taxon>
        <taxon>Parabasalia</taxon>
        <taxon>Tritrichomonadida</taxon>
        <taxon>Tritrichomonadidae</taxon>
        <taxon>Tritrichomonas</taxon>
    </lineage>
</organism>
<dbReference type="EMBL" id="JAPFFF010000001">
    <property type="protein sequence ID" value="KAK8900109.1"/>
    <property type="molecule type" value="Genomic_DNA"/>
</dbReference>
<keyword evidence="2" id="KW-1185">Reference proteome</keyword>
<sequence length="492" mass="57604">MENDVVGNGDTDYIKQTLFVLSNSKMIGKDLCPLIEATLIFQSEQKEVNLPLRIANFPYLAVGKIKIHKTKHPPSIKVRFITSNQENSAIEKIIQPRFSSVISIYISNNCYTKPDLEEYKMLYKLFLDENKSSIKIPSKESLKACRSFILKKNSFNFFAPFFLGASYYLTDSVSIQYVQIYSQLRINGKIRSIDELVNFSNALYSFLIKKETKMKFLNENRPNISSNYHDANDNNNNNNIKNDDHDDNLSMDQLLFINLFEGTISDVLSDLEKAELHGPHSSILFLACIYTNVFNKKKIVLPKKWHFMPIELFKQKNQNDQKHTGRFHPDNFCFFEASMLNKPLSAITCYSPLFHDDMKYLTKTVSKLGCESRTNKALILACLKFQQLNKLFGRNHNDSGLKKLDFVYLYPLPNQDIVEKYLEIVRFFNHNFLKEDTPIEYVTEKYFDQIFWKIMYHYIPNLENADDQNIDSRDISYYQQFYELNLKNLFSL</sequence>
<protein>
    <submittedName>
        <fullName evidence="1">Uncharacterized protein</fullName>
    </submittedName>
</protein>
<gene>
    <name evidence="1" type="ORF">M9Y10_002432</name>
</gene>
<evidence type="ECO:0000313" key="1">
    <source>
        <dbReference type="EMBL" id="KAK8900109.1"/>
    </source>
</evidence>
<comment type="caution">
    <text evidence="1">The sequence shown here is derived from an EMBL/GenBank/DDBJ whole genome shotgun (WGS) entry which is preliminary data.</text>
</comment>